<dbReference type="STRING" id="455432.AWN90_22365"/>
<feature type="transmembrane region" description="Helical" evidence="1">
    <location>
        <begin position="77"/>
        <end position="99"/>
    </location>
</feature>
<sequence length="428" mass="48431">MTRIAFRFCFLYFGLFCVTYPQLITDYVGFLNHLFPNYQEMVLWQTTLLNAPLTWVGRTVFGIDAVFRNNHSGDQTIYWVQLFCLLVIATAGTAIWTVLDRRRPDYRRLAGWFLLFIRMCVAASMMDFGWAKLFPTQMPVPSLTALLHPLGDFGPTGVLWTQVGLSPQYEMLLGLAEVLGGVLLFIPRTAVAGAMLTLIATAQVFVLNMTFGVPVKILSGHLLLMCLVLLAPEARRLLEGLFLDRATGPSTAPYPFHTRRSRRIAALVQVVLGLWVTANFAQIGWDTWRDEGPYRTKPPLYGIWSVRDFERDGQALPPLLTDGNRWQRIVFDTPGVMTYQRMDGTLVDTRLDIDTAGRHLTLAEAPTDTVAEPKPLGEFTFRQDAPDRLFLDGQLEGHRVTIALDHVDPNGFRLRSTGFRWIQDTPQF</sequence>
<feature type="transmembrane region" description="Helical" evidence="1">
    <location>
        <begin position="169"/>
        <end position="186"/>
    </location>
</feature>
<dbReference type="AlphaFoldDB" id="A0A164P5S3"/>
<gene>
    <name evidence="2" type="ORF">AWN90_22365</name>
</gene>
<dbReference type="EMBL" id="LWGR01000004">
    <property type="protein sequence ID" value="KZM75158.1"/>
    <property type="molecule type" value="Genomic_DNA"/>
</dbReference>
<protein>
    <submittedName>
        <fullName evidence="2">DoxX family protein</fullName>
    </submittedName>
</protein>
<dbReference type="OrthoDB" id="102112at2"/>
<dbReference type="Proteomes" id="UP000076512">
    <property type="component" value="Unassembled WGS sequence"/>
</dbReference>
<evidence type="ECO:0000313" key="3">
    <source>
        <dbReference type="Proteomes" id="UP000076512"/>
    </source>
</evidence>
<evidence type="ECO:0000256" key="1">
    <source>
        <dbReference type="SAM" id="Phobius"/>
    </source>
</evidence>
<evidence type="ECO:0000313" key="2">
    <source>
        <dbReference type="EMBL" id="KZM75158.1"/>
    </source>
</evidence>
<feature type="transmembrane region" description="Helical" evidence="1">
    <location>
        <begin position="111"/>
        <end position="131"/>
    </location>
</feature>
<proteinExistence type="predicted"/>
<reference evidence="2 3" key="1">
    <citation type="submission" date="2016-04" db="EMBL/GenBank/DDBJ databases">
        <authorList>
            <person name="Evans L.H."/>
            <person name="Alamgir A."/>
            <person name="Owens N."/>
            <person name="Weber N.D."/>
            <person name="Virtaneva K."/>
            <person name="Barbian K."/>
            <person name="Babar A."/>
            <person name="Rosenke K."/>
        </authorList>
    </citation>
    <scope>NUCLEOTIDE SEQUENCE [LARGE SCALE GENOMIC DNA]</scope>
    <source>
        <strain evidence="2 3">IFM 0406</strain>
    </source>
</reference>
<accession>A0A164P5S3</accession>
<name>A0A164P5S3_9NOCA</name>
<comment type="caution">
    <text evidence="2">The sequence shown here is derived from an EMBL/GenBank/DDBJ whole genome shotgun (WGS) entry which is preliminary data.</text>
</comment>
<keyword evidence="1" id="KW-0472">Membrane</keyword>
<keyword evidence="1" id="KW-0812">Transmembrane</keyword>
<feature type="transmembrane region" description="Helical" evidence="1">
    <location>
        <begin position="193"/>
        <end position="211"/>
    </location>
</feature>
<keyword evidence="3" id="KW-1185">Reference proteome</keyword>
<keyword evidence="1" id="KW-1133">Transmembrane helix</keyword>
<organism evidence="2 3">
    <name type="scientific">Nocardia terpenica</name>
    <dbReference type="NCBI Taxonomy" id="455432"/>
    <lineage>
        <taxon>Bacteria</taxon>
        <taxon>Bacillati</taxon>
        <taxon>Actinomycetota</taxon>
        <taxon>Actinomycetes</taxon>
        <taxon>Mycobacteriales</taxon>
        <taxon>Nocardiaceae</taxon>
        <taxon>Nocardia</taxon>
    </lineage>
</organism>